<feature type="region of interest" description="Disordered" evidence="1">
    <location>
        <begin position="242"/>
        <end position="282"/>
    </location>
</feature>
<dbReference type="GO" id="GO:0016787">
    <property type="term" value="F:hydrolase activity"/>
    <property type="evidence" value="ECO:0007669"/>
    <property type="project" value="UniProtKB-KW"/>
</dbReference>
<keyword evidence="5" id="KW-1185">Reference proteome</keyword>
<evidence type="ECO:0000313" key="4">
    <source>
        <dbReference type="EMBL" id="KAA1103874.1"/>
    </source>
</evidence>
<evidence type="ECO:0000313" key="6">
    <source>
        <dbReference type="Proteomes" id="UP000325313"/>
    </source>
</evidence>
<evidence type="ECO:0000313" key="3">
    <source>
        <dbReference type="EMBL" id="KAA1080148.1"/>
    </source>
</evidence>
<reference evidence="5 6" key="1">
    <citation type="submission" date="2019-05" db="EMBL/GenBank/DDBJ databases">
        <title>Emergence of the Ug99 lineage of the wheat stem rust pathogen through somatic hybridization.</title>
        <authorList>
            <person name="Li F."/>
            <person name="Upadhyaya N.M."/>
            <person name="Sperschneider J."/>
            <person name="Matny O."/>
            <person name="Nguyen-Phuc H."/>
            <person name="Mago R."/>
            <person name="Raley C."/>
            <person name="Miller M.E."/>
            <person name="Silverstein K.A.T."/>
            <person name="Henningsen E."/>
            <person name="Hirsch C.D."/>
            <person name="Visser B."/>
            <person name="Pretorius Z.A."/>
            <person name="Steffenson B.J."/>
            <person name="Schwessinger B."/>
            <person name="Dodds P.N."/>
            <person name="Figueroa M."/>
        </authorList>
    </citation>
    <scope>NUCLEOTIDE SEQUENCE [LARGE SCALE GENOMIC DNA]</scope>
    <source>
        <strain evidence="4">21-0</strain>
        <strain evidence="3 6">Ug99</strain>
    </source>
</reference>
<dbReference type="EMBL" id="VSWC01000041">
    <property type="protein sequence ID" value="KAA1103874.1"/>
    <property type="molecule type" value="Genomic_DNA"/>
</dbReference>
<dbReference type="OrthoDB" id="2495097at2759"/>
<feature type="compositionally biased region" description="Basic residues" evidence="1">
    <location>
        <begin position="134"/>
        <end position="143"/>
    </location>
</feature>
<comment type="caution">
    <text evidence="3">The sequence shown here is derived from an EMBL/GenBank/DDBJ whole genome shotgun (WGS) entry which is preliminary data.</text>
</comment>
<accession>A0A5B0MVR5</accession>
<evidence type="ECO:0000259" key="2">
    <source>
        <dbReference type="Pfam" id="PF20515"/>
    </source>
</evidence>
<dbReference type="EMBL" id="VDEP01000442">
    <property type="protein sequence ID" value="KAA1080148.1"/>
    <property type="molecule type" value="Genomic_DNA"/>
</dbReference>
<sequence>MIQMRQSTLDSQMNPEESLEGNHTAINQLPHHLNDNLRRTDNKKALTSSHGSLPWRMGHSSLRYRSAPIQRHHLPEPNNQPFRHFPDRSVASPLRIHNDYDPPKGFRSPMAIPDSLNVGTSNRLDLHATNGQHRPQHPTHHRSSQSNVQAQDRHHHVQYNGHHRYNQSALRPLNRTHHYQATMQVPSDPSFLKHLCCYPEDHRYVSHDQNLCPRNQDNHHSPFNRSTLRSCRLDRYNEDMSAPTLHPSASHAPSRYSPYATPHQHGHMNPSNQPASSFNAKKLSKQVQTDQSFCRAQPDYYRPVYSDDVQPRGQWGPLRVTSRQIPRGQWGPLCVTSCQIPRGQWGPLASVAMISTKRDNPLTKRQKRNVKIFPRIHNPYFTEETNQNVKPFVLQLNLNPEKPFIIQPANYSSHRVVATNNSGSQTLFFLEFHPLNPTDPSKQAIVKKLGEIISNLYFMGNNRQDIHPRTMETGIMKGVGFRPGSDRGSTAGTYARRPNLSQQILEQDNYCWDQLDDHNQFLCNRVRHFSKQSFKDNAKIIQSFGIPSWSNSEWNDFEQETNGIFSSAITTHSDFSNEPHMDEDSNPWTYGLFSYINRSTGKPVLPPSSVAGHAFRFPEFNCQVDFGMSPGIIELLWASNSVKHHTLHPPPSLKSTAEITHSGSSFQICKRLVDRAIKLKEKSAEERAKKTLCREKRQVKEAERAQKKK</sequence>
<gene>
    <name evidence="3" type="primary">USP7_34</name>
    <name evidence="4" type="synonym">USP7_1</name>
    <name evidence="4" type="ORF">PGT21_003282</name>
    <name evidence="3" type="ORF">PGTUg99_016774</name>
</gene>
<dbReference type="Proteomes" id="UP000324748">
    <property type="component" value="Unassembled WGS sequence"/>
</dbReference>
<dbReference type="InterPro" id="IPR046798">
    <property type="entry name" value="2OG-FeII_Oxy_6"/>
</dbReference>
<dbReference type="Proteomes" id="UP000325313">
    <property type="component" value="Unassembled WGS sequence"/>
</dbReference>
<feature type="region of interest" description="Disordered" evidence="1">
    <location>
        <begin position="102"/>
        <end position="152"/>
    </location>
</feature>
<feature type="compositionally biased region" description="Polar residues" evidence="1">
    <location>
        <begin position="117"/>
        <end position="133"/>
    </location>
</feature>
<dbReference type="AlphaFoldDB" id="A0A5B0MVR5"/>
<feature type="domain" description="Tet-like 2OG-Fe(II) oxygenase" evidence="2">
    <location>
        <begin position="466"/>
        <end position="648"/>
    </location>
</feature>
<evidence type="ECO:0000256" key="1">
    <source>
        <dbReference type="SAM" id="MobiDB-lite"/>
    </source>
</evidence>
<feature type="compositionally biased region" description="Polar residues" evidence="1">
    <location>
        <begin position="269"/>
        <end position="282"/>
    </location>
</feature>
<name>A0A5B0MVR5_PUCGR</name>
<organism evidence="3 6">
    <name type="scientific">Puccinia graminis f. sp. tritici</name>
    <dbReference type="NCBI Taxonomy" id="56615"/>
    <lineage>
        <taxon>Eukaryota</taxon>
        <taxon>Fungi</taxon>
        <taxon>Dikarya</taxon>
        <taxon>Basidiomycota</taxon>
        <taxon>Pucciniomycotina</taxon>
        <taxon>Pucciniomycetes</taxon>
        <taxon>Pucciniales</taxon>
        <taxon>Pucciniaceae</taxon>
        <taxon>Puccinia</taxon>
    </lineage>
</organism>
<keyword evidence="3" id="KW-0378">Hydrolase</keyword>
<evidence type="ECO:0000313" key="5">
    <source>
        <dbReference type="Proteomes" id="UP000324748"/>
    </source>
</evidence>
<dbReference type="Pfam" id="PF20515">
    <property type="entry name" value="2OG-FeII_Oxy_6"/>
    <property type="match status" value="1"/>
</dbReference>
<proteinExistence type="predicted"/>
<protein>
    <submittedName>
        <fullName evidence="3">Ubiquitin carboxyl-terminal hydrolase 7</fullName>
    </submittedName>
</protein>